<feature type="domain" description="DNA topoisomerase IB N-terminal" evidence="2">
    <location>
        <begin position="24"/>
        <end position="71"/>
    </location>
</feature>
<dbReference type="InterPro" id="IPR013500">
    <property type="entry name" value="TopoI_cat_euk"/>
</dbReference>
<evidence type="ECO:0000313" key="4">
    <source>
        <dbReference type="Proteomes" id="UP000522081"/>
    </source>
</evidence>
<organism evidence="3 4">
    <name type="scientific">Novosphingobium marinum</name>
    <dbReference type="NCBI Taxonomy" id="1514948"/>
    <lineage>
        <taxon>Bacteria</taxon>
        <taxon>Pseudomonadati</taxon>
        <taxon>Pseudomonadota</taxon>
        <taxon>Alphaproteobacteria</taxon>
        <taxon>Sphingomonadales</taxon>
        <taxon>Sphingomonadaceae</taxon>
        <taxon>Novosphingobium</taxon>
    </lineage>
</organism>
<dbReference type="EC" id="5.6.2.1" evidence="3"/>
<dbReference type="Gene3D" id="3.30.66.10">
    <property type="entry name" value="DNA topoisomerase I domain"/>
    <property type="match status" value="1"/>
</dbReference>
<dbReference type="SUPFAM" id="SSF55869">
    <property type="entry name" value="DNA topoisomerase I domain"/>
    <property type="match status" value="1"/>
</dbReference>
<evidence type="ECO:0000259" key="1">
    <source>
        <dbReference type="Pfam" id="PF01028"/>
    </source>
</evidence>
<dbReference type="InterPro" id="IPR011010">
    <property type="entry name" value="DNA_brk_join_enz"/>
</dbReference>
<dbReference type="InterPro" id="IPR049331">
    <property type="entry name" value="Top1B_N_bact"/>
</dbReference>
<accession>A0A7Y9XY87</accession>
<dbReference type="Proteomes" id="UP000522081">
    <property type="component" value="Unassembled WGS sequence"/>
</dbReference>
<dbReference type="Pfam" id="PF01028">
    <property type="entry name" value="Topoisom_I"/>
    <property type="match status" value="1"/>
</dbReference>
<dbReference type="AlphaFoldDB" id="A0A7Y9XY87"/>
<evidence type="ECO:0000259" key="2">
    <source>
        <dbReference type="Pfam" id="PF21338"/>
    </source>
</evidence>
<dbReference type="GO" id="GO:0006265">
    <property type="term" value="P:DNA topological change"/>
    <property type="evidence" value="ECO:0007669"/>
    <property type="project" value="InterPro"/>
</dbReference>
<dbReference type="Gene3D" id="1.10.132.120">
    <property type="match status" value="1"/>
</dbReference>
<keyword evidence="3" id="KW-0413">Isomerase</keyword>
<dbReference type="GO" id="GO:0003677">
    <property type="term" value="F:DNA binding"/>
    <property type="evidence" value="ECO:0007669"/>
    <property type="project" value="InterPro"/>
</dbReference>
<proteinExistence type="predicted"/>
<protein>
    <submittedName>
        <fullName evidence="3">DNA topoisomerase-1</fullName>
        <ecNumber evidence="3">5.6.2.1</ecNumber>
    </submittedName>
</protein>
<evidence type="ECO:0000313" key="3">
    <source>
        <dbReference type="EMBL" id="NYH96824.1"/>
    </source>
</evidence>
<dbReference type="PROSITE" id="PS52038">
    <property type="entry name" value="TOPO_IB_2"/>
    <property type="match status" value="1"/>
</dbReference>
<comment type="caution">
    <text evidence="3">The sequence shown here is derived from an EMBL/GenBank/DDBJ whole genome shotgun (WGS) entry which is preliminary data.</text>
</comment>
<dbReference type="InterPro" id="IPR014711">
    <property type="entry name" value="TopoI_cat_a-hlx-sub_euk"/>
</dbReference>
<keyword evidence="4" id="KW-1185">Reference proteome</keyword>
<dbReference type="Gene3D" id="3.90.15.10">
    <property type="entry name" value="Topoisomerase I, Chain A, domain 3"/>
    <property type="match status" value="1"/>
</dbReference>
<dbReference type="Pfam" id="PF21338">
    <property type="entry name" value="Top1B_N_bact"/>
    <property type="match status" value="1"/>
</dbReference>
<dbReference type="InterPro" id="IPR035447">
    <property type="entry name" value="DNA_topo_I_N_sf"/>
</dbReference>
<dbReference type="SUPFAM" id="SSF56349">
    <property type="entry name" value="DNA breaking-rejoining enzymes"/>
    <property type="match status" value="1"/>
</dbReference>
<sequence length="328" mass="37325">MSGRLMFMDDTVPGIVRRKVRGNWAYFDPEGARITDRQEIDRLNAIALPPAYTGAWFAPRANAHLQAIGYDAKGRKQYRYHPDWSAEREMRKFELCAPFGRKLKALRKRVKKDLRRRKLSRDRAIASVVALLDTGQIRIGNECYAKSNKSFGATTLRRRHAMLSGRSLTLRFRGKSGRKREIACDDPALLRYVRRVQDLPGQHLFQYLEEDGTASAVTSDDVNAYLRETMGEDFSARNFRTWSASALAFGLLHAKPEITVGAMMEEVADRLGNTPAVARKAYVHPAVVAAAKGEAARKDMPKRLPRRTRTMSREERGLLAFLEKRTKR</sequence>
<dbReference type="RefSeq" id="WP_179408631.1">
    <property type="nucleotide sequence ID" value="NZ_BMGF01000008.1"/>
</dbReference>
<name>A0A7Y9XY87_9SPHN</name>
<feature type="domain" description="DNA topoisomerase I catalytic core eukaryotic-type" evidence="1">
    <location>
        <begin position="85"/>
        <end position="277"/>
    </location>
</feature>
<reference evidence="3 4" key="1">
    <citation type="submission" date="2020-07" db="EMBL/GenBank/DDBJ databases">
        <title>Genomic Encyclopedia of Type Strains, Phase IV (KMG-IV): sequencing the most valuable type-strain genomes for metagenomic binning, comparative biology and taxonomic classification.</title>
        <authorList>
            <person name="Goeker M."/>
        </authorList>
    </citation>
    <scope>NUCLEOTIDE SEQUENCE [LARGE SCALE GENOMIC DNA]</scope>
    <source>
        <strain evidence="3 4">DSM 29043</strain>
    </source>
</reference>
<dbReference type="EMBL" id="JACBZF010000007">
    <property type="protein sequence ID" value="NYH96824.1"/>
    <property type="molecule type" value="Genomic_DNA"/>
</dbReference>
<gene>
    <name evidence="3" type="ORF">FHS75_003175</name>
</gene>
<dbReference type="GO" id="GO:0003917">
    <property type="term" value="F:DNA topoisomerase type I (single strand cut, ATP-independent) activity"/>
    <property type="evidence" value="ECO:0007669"/>
    <property type="project" value="UniProtKB-EC"/>
</dbReference>